<evidence type="ECO:0000256" key="3">
    <source>
        <dbReference type="ARBA" id="ARBA00022833"/>
    </source>
</evidence>
<sequence>MSLGAPLDGSQDGDDHERERALEAEWETRGDSDVALLEVHDVGAPTAVAPGPGPGPGPGAAASRPDPARRDQTAVLGDMCSICLQPLVDAAMLRDCYHVFCFECISLWVQKLALHGVDTATCPLCKCAFQHVYCSVVSETEFEVFAFHGRTKVASVARDERMKQRELYATKIQRLQRRSIVYRNQMRLVRVNGVAVAVDAPFPSIVKLPGEYSAWMERELQACIGQDVNVTVLVTLIECCLEKVRKRPSTLTQQGYQELQLALAPFLYDDAACFVRELAFFLSCRLNMDAYDEVIEYCCGDASACSTKQCCVFADTNEDSAVA</sequence>
<dbReference type="SUPFAM" id="SSF57850">
    <property type="entry name" value="RING/U-box"/>
    <property type="match status" value="1"/>
</dbReference>
<feature type="compositionally biased region" description="Basic and acidic residues" evidence="5">
    <location>
        <begin position="13"/>
        <end position="32"/>
    </location>
</feature>
<feature type="region of interest" description="Disordered" evidence="5">
    <location>
        <begin position="1"/>
        <end position="32"/>
    </location>
</feature>
<dbReference type="AlphaFoldDB" id="A0AAV2YM87"/>
<dbReference type="GO" id="GO:0008270">
    <property type="term" value="F:zinc ion binding"/>
    <property type="evidence" value="ECO:0007669"/>
    <property type="project" value="UniProtKB-KW"/>
</dbReference>
<organism evidence="7 8">
    <name type="scientific">Lagenidium giganteum</name>
    <dbReference type="NCBI Taxonomy" id="4803"/>
    <lineage>
        <taxon>Eukaryota</taxon>
        <taxon>Sar</taxon>
        <taxon>Stramenopiles</taxon>
        <taxon>Oomycota</taxon>
        <taxon>Peronosporomycetes</taxon>
        <taxon>Pythiales</taxon>
        <taxon>Pythiaceae</taxon>
    </lineage>
</organism>
<dbReference type="PROSITE" id="PS00518">
    <property type="entry name" value="ZF_RING_1"/>
    <property type="match status" value="1"/>
</dbReference>
<dbReference type="EMBL" id="DAKRPA010000290">
    <property type="protein sequence ID" value="DAZ93809.1"/>
    <property type="molecule type" value="Genomic_DNA"/>
</dbReference>
<gene>
    <name evidence="7" type="ORF">N0F65_008568</name>
</gene>
<dbReference type="Pfam" id="PF00097">
    <property type="entry name" value="zf-C3HC4"/>
    <property type="match status" value="1"/>
</dbReference>
<comment type="caution">
    <text evidence="7">The sequence shown here is derived from an EMBL/GenBank/DDBJ whole genome shotgun (WGS) entry which is preliminary data.</text>
</comment>
<keyword evidence="2 4" id="KW-0863">Zinc-finger</keyword>
<evidence type="ECO:0000259" key="6">
    <source>
        <dbReference type="PROSITE" id="PS50089"/>
    </source>
</evidence>
<dbReference type="PROSITE" id="PS50089">
    <property type="entry name" value="ZF_RING_2"/>
    <property type="match status" value="1"/>
</dbReference>
<dbReference type="SMART" id="SM00184">
    <property type="entry name" value="RING"/>
    <property type="match status" value="1"/>
</dbReference>
<dbReference type="InterPro" id="IPR018957">
    <property type="entry name" value="Znf_C3HC4_RING-type"/>
</dbReference>
<dbReference type="InterPro" id="IPR013083">
    <property type="entry name" value="Znf_RING/FYVE/PHD"/>
</dbReference>
<protein>
    <recommendedName>
        <fullName evidence="6">RING-type domain-containing protein</fullName>
    </recommendedName>
</protein>
<proteinExistence type="predicted"/>
<keyword evidence="8" id="KW-1185">Reference proteome</keyword>
<evidence type="ECO:0000256" key="2">
    <source>
        <dbReference type="ARBA" id="ARBA00022771"/>
    </source>
</evidence>
<dbReference type="Gene3D" id="3.30.40.10">
    <property type="entry name" value="Zinc/RING finger domain, C3HC4 (zinc finger)"/>
    <property type="match status" value="1"/>
</dbReference>
<evidence type="ECO:0000256" key="1">
    <source>
        <dbReference type="ARBA" id="ARBA00022723"/>
    </source>
</evidence>
<evidence type="ECO:0000313" key="7">
    <source>
        <dbReference type="EMBL" id="DAZ93809.1"/>
    </source>
</evidence>
<reference evidence="7" key="1">
    <citation type="submission" date="2022-11" db="EMBL/GenBank/DDBJ databases">
        <authorList>
            <person name="Morgan W.R."/>
            <person name="Tartar A."/>
        </authorList>
    </citation>
    <scope>NUCLEOTIDE SEQUENCE</scope>
    <source>
        <strain evidence="7">ARSEF 373</strain>
    </source>
</reference>
<feature type="region of interest" description="Disordered" evidence="5">
    <location>
        <begin position="44"/>
        <end position="68"/>
    </location>
</feature>
<evidence type="ECO:0000313" key="8">
    <source>
        <dbReference type="Proteomes" id="UP001146120"/>
    </source>
</evidence>
<accession>A0AAV2YM87</accession>
<feature type="domain" description="RING-type" evidence="6">
    <location>
        <begin position="80"/>
        <end position="126"/>
    </location>
</feature>
<evidence type="ECO:0000256" key="5">
    <source>
        <dbReference type="SAM" id="MobiDB-lite"/>
    </source>
</evidence>
<dbReference type="Proteomes" id="UP001146120">
    <property type="component" value="Unassembled WGS sequence"/>
</dbReference>
<reference evidence="7" key="2">
    <citation type="journal article" date="2023" name="Microbiol Resour">
        <title>Decontamination and Annotation of the Draft Genome Sequence of the Oomycete Lagenidium giganteum ARSEF 373.</title>
        <authorList>
            <person name="Morgan W.R."/>
            <person name="Tartar A."/>
        </authorList>
    </citation>
    <scope>NUCLEOTIDE SEQUENCE</scope>
    <source>
        <strain evidence="7">ARSEF 373</strain>
    </source>
</reference>
<dbReference type="InterPro" id="IPR017907">
    <property type="entry name" value="Znf_RING_CS"/>
</dbReference>
<dbReference type="InterPro" id="IPR001841">
    <property type="entry name" value="Znf_RING"/>
</dbReference>
<evidence type="ECO:0000256" key="4">
    <source>
        <dbReference type="PROSITE-ProRule" id="PRU00175"/>
    </source>
</evidence>
<dbReference type="PANTHER" id="PTHR47692:SF2">
    <property type="entry name" value="ZINC FINGER RING-TYPE DOMAIN CONTAINING PROTEIN"/>
    <property type="match status" value="1"/>
</dbReference>
<keyword evidence="3" id="KW-0862">Zinc</keyword>
<name>A0AAV2YM87_9STRA</name>
<keyword evidence="1" id="KW-0479">Metal-binding</keyword>
<dbReference type="PANTHER" id="PTHR47692">
    <property type="entry name" value="RING/U-BOX SUPERFAMILY PROTEIN"/>
    <property type="match status" value="1"/>
</dbReference>